<feature type="domain" description="Mur ligase central" evidence="23">
    <location>
        <begin position="53"/>
        <end position="192"/>
    </location>
</feature>
<evidence type="ECO:0000256" key="8">
    <source>
        <dbReference type="ARBA" id="ARBA00022598"/>
    </source>
</evidence>
<dbReference type="EC" id="6.3.2.17" evidence="6"/>
<evidence type="ECO:0000256" key="13">
    <source>
        <dbReference type="ARBA" id="ARBA00022909"/>
    </source>
</evidence>
<evidence type="ECO:0000313" key="25">
    <source>
        <dbReference type="Proteomes" id="UP001501321"/>
    </source>
</evidence>
<dbReference type="PIRSF" id="PIRSF001563">
    <property type="entry name" value="Folylpolyglu_synth"/>
    <property type="match status" value="1"/>
</dbReference>
<comment type="pathway">
    <text evidence="3">Cofactor biosynthesis; tetrahydrofolylpolyglutamate biosynthesis.</text>
</comment>
<evidence type="ECO:0000256" key="3">
    <source>
        <dbReference type="ARBA" id="ARBA00005150"/>
    </source>
</evidence>
<dbReference type="PANTHER" id="PTHR11136:SF0">
    <property type="entry name" value="DIHYDROFOLATE SYNTHETASE-RELATED"/>
    <property type="match status" value="1"/>
</dbReference>
<evidence type="ECO:0000256" key="20">
    <source>
        <dbReference type="ARBA" id="ARBA00049161"/>
    </source>
</evidence>
<accession>A0ABP8Q2F3</accession>
<proteinExistence type="inferred from homology"/>
<dbReference type="InterPro" id="IPR018109">
    <property type="entry name" value="Folylpolyglutamate_synth_CS"/>
</dbReference>
<dbReference type="Proteomes" id="UP001501321">
    <property type="component" value="Unassembled WGS sequence"/>
</dbReference>
<gene>
    <name evidence="24" type="primary">folC</name>
    <name evidence="24" type="ORF">GCM10023095_08220</name>
</gene>
<reference evidence="25" key="1">
    <citation type="journal article" date="2019" name="Int. J. Syst. Evol. Microbiol.">
        <title>The Global Catalogue of Microorganisms (GCM) 10K type strain sequencing project: providing services to taxonomists for standard genome sequencing and annotation.</title>
        <authorList>
            <consortium name="The Broad Institute Genomics Platform"/>
            <consortium name="The Broad Institute Genome Sequencing Center for Infectious Disease"/>
            <person name="Wu L."/>
            <person name="Ma J."/>
        </authorList>
    </citation>
    <scope>NUCLEOTIDE SEQUENCE [LARGE SCALE GENOMIC DNA]</scope>
    <source>
        <strain evidence="25">JCM 32226</strain>
    </source>
</reference>
<evidence type="ECO:0000256" key="2">
    <source>
        <dbReference type="ARBA" id="ARBA00004799"/>
    </source>
</evidence>
<evidence type="ECO:0000256" key="4">
    <source>
        <dbReference type="ARBA" id="ARBA00008276"/>
    </source>
</evidence>
<dbReference type="RefSeq" id="WP_345010347.1">
    <property type="nucleotide sequence ID" value="NZ_BAABFC010000006.1"/>
</dbReference>
<dbReference type="InterPro" id="IPR013221">
    <property type="entry name" value="Mur_ligase_cen"/>
</dbReference>
<evidence type="ECO:0000256" key="14">
    <source>
        <dbReference type="ARBA" id="ARBA00030048"/>
    </source>
</evidence>
<evidence type="ECO:0000256" key="6">
    <source>
        <dbReference type="ARBA" id="ARBA00013025"/>
    </source>
</evidence>
<dbReference type="EMBL" id="BAABFC010000006">
    <property type="protein sequence ID" value="GAA4495300.1"/>
    <property type="molecule type" value="Genomic_DNA"/>
</dbReference>
<evidence type="ECO:0000259" key="23">
    <source>
        <dbReference type="Pfam" id="PF08245"/>
    </source>
</evidence>
<keyword evidence="13" id="KW-0289">Folate biosynthesis</keyword>
<sequence length="418" mass="44704">MSQTSLFQSQSLADWLSYLEQIHPKTIDLGLERVGTVARRMGVDRLPGKVITVGGTNGKGTTCAMLESMLAAAGYRVGVYASPHLLRYNERVRIDGDLVSDAALCQAFAQVEQARGELSLTFFEFGTLAALWLFRQAAPDVTLLEVGLGGRLDATNLIDADVAVITSIALDHCDWLGPDRQSIAREKAGIFRAGRPAISGEPQPPASLEEQALLRQANLLQVGRDYRIREVGETWCFDGLGVSWSELPVPVLPLVNAGTAVAALLSLGLPVSREAVAEGLRAARLPGRLQQVRQSPGVWVDVAHNPHAAAYLASALQRQPHFGRRLAVVGMLQDKDIAGTLAQLEEWVDVWFIADLHGPRAASAAQLAACLPASAQLSCHADVDSAYGAALAAAGPLDMILVFGSFYTVADVLAREQS</sequence>
<evidence type="ECO:0000256" key="12">
    <source>
        <dbReference type="ARBA" id="ARBA00022842"/>
    </source>
</evidence>
<dbReference type="InterPro" id="IPR036565">
    <property type="entry name" value="Mur-like_cat_sf"/>
</dbReference>
<evidence type="ECO:0000256" key="9">
    <source>
        <dbReference type="ARBA" id="ARBA00022723"/>
    </source>
</evidence>
<evidence type="ECO:0000256" key="21">
    <source>
        <dbReference type="PIRNR" id="PIRNR001563"/>
    </source>
</evidence>
<dbReference type="PROSITE" id="PS01011">
    <property type="entry name" value="FOLYLPOLYGLU_SYNT_1"/>
    <property type="match status" value="1"/>
</dbReference>
<comment type="pathway">
    <text evidence="2">Cofactor biosynthesis; tetrahydrofolate biosynthesis; 7,8-dihydrofolate from 2-amino-4-hydroxy-6-hydroxymethyl-7,8-dihydropteridine diphosphate and 4-aminobenzoate: step 2/2.</text>
</comment>
<evidence type="ECO:0000256" key="11">
    <source>
        <dbReference type="ARBA" id="ARBA00022840"/>
    </source>
</evidence>
<evidence type="ECO:0000259" key="22">
    <source>
        <dbReference type="Pfam" id="PF02875"/>
    </source>
</evidence>
<evidence type="ECO:0000256" key="19">
    <source>
        <dbReference type="ARBA" id="ARBA00049035"/>
    </source>
</evidence>
<organism evidence="24 25">
    <name type="scientific">Pseudaeromonas paramecii</name>
    <dbReference type="NCBI Taxonomy" id="2138166"/>
    <lineage>
        <taxon>Bacteria</taxon>
        <taxon>Pseudomonadati</taxon>
        <taxon>Pseudomonadota</taxon>
        <taxon>Gammaproteobacteria</taxon>
        <taxon>Aeromonadales</taxon>
        <taxon>Aeromonadaceae</taxon>
        <taxon>Pseudaeromonas</taxon>
    </lineage>
</organism>
<evidence type="ECO:0000313" key="24">
    <source>
        <dbReference type="EMBL" id="GAA4495300.1"/>
    </source>
</evidence>
<dbReference type="NCBIfam" id="TIGR01499">
    <property type="entry name" value="folC"/>
    <property type="match status" value="1"/>
</dbReference>
<comment type="caution">
    <text evidence="24">The sequence shown here is derived from an EMBL/GenBank/DDBJ whole genome shotgun (WGS) entry which is preliminary data.</text>
</comment>
<dbReference type="NCBIfam" id="NF008101">
    <property type="entry name" value="PRK10846.1"/>
    <property type="match status" value="1"/>
</dbReference>
<comment type="catalytic activity">
    <reaction evidence="19">
        <text>(6R)-5,10-methylenetetrahydrofolyl-(gamma-L-Glu)(n) + L-glutamate + ATP = (6R)-5,10-methylenetetrahydrofolyl-(gamma-L-Glu)(n+1) + ADP + phosphate + H(+)</text>
        <dbReference type="Rhea" id="RHEA:51912"/>
        <dbReference type="Rhea" id="RHEA-COMP:13257"/>
        <dbReference type="Rhea" id="RHEA-COMP:13258"/>
        <dbReference type="ChEBI" id="CHEBI:15378"/>
        <dbReference type="ChEBI" id="CHEBI:29985"/>
        <dbReference type="ChEBI" id="CHEBI:30616"/>
        <dbReference type="ChEBI" id="CHEBI:43474"/>
        <dbReference type="ChEBI" id="CHEBI:136572"/>
        <dbReference type="ChEBI" id="CHEBI:456216"/>
        <dbReference type="EC" id="6.3.2.17"/>
    </reaction>
</comment>
<comment type="function">
    <text evidence="1">Functions in two distinct reactions of the de novo folate biosynthetic pathway. Catalyzes the addition of a glutamate residue to dihydropteroate (7,8-dihydropteroate or H2Pte) to form dihydrofolate (7,8-dihydrofolate monoglutamate or H2Pte-Glu). Also catalyzes successive additions of L-glutamate to tetrahydrofolate or 10-formyltetrahydrofolate or 5,10-methylenetetrahydrofolate, leading to folylpolyglutamate derivatives.</text>
</comment>
<evidence type="ECO:0000256" key="5">
    <source>
        <dbReference type="ARBA" id="ARBA00013023"/>
    </source>
</evidence>
<name>A0ABP8Q2F3_9GAMM</name>
<dbReference type="Pfam" id="PF02875">
    <property type="entry name" value="Mur_ligase_C"/>
    <property type="match status" value="1"/>
</dbReference>
<comment type="catalytic activity">
    <reaction evidence="18">
        <text>10-formyltetrahydrofolyl-(gamma-L-Glu)(n) + L-glutamate + ATP = 10-formyltetrahydrofolyl-(gamma-L-Glu)(n+1) + ADP + phosphate + H(+)</text>
        <dbReference type="Rhea" id="RHEA:51904"/>
        <dbReference type="Rhea" id="RHEA-COMP:13088"/>
        <dbReference type="Rhea" id="RHEA-COMP:14300"/>
        <dbReference type="ChEBI" id="CHEBI:15378"/>
        <dbReference type="ChEBI" id="CHEBI:29985"/>
        <dbReference type="ChEBI" id="CHEBI:30616"/>
        <dbReference type="ChEBI" id="CHEBI:43474"/>
        <dbReference type="ChEBI" id="CHEBI:134413"/>
        <dbReference type="ChEBI" id="CHEBI:456216"/>
        <dbReference type="EC" id="6.3.2.17"/>
    </reaction>
</comment>
<evidence type="ECO:0000256" key="7">
    <source>
        <dbReference type="ARBA" id="ARBA00019357"/>
    </source>
</evidence>
<evidence type="ECO:0000256" key="17">
    <source>
        <dbReference type="ARBA" id="ARBA00047493"/>
    </source>
</evidence>
<keyword evidence="11 21" id="KW-0067">ATP-binding</keyword>
<dbReference type="InterPro" id="IPR001645">
    <property type="entry name" value="Folylpolyglutamate_synth"/>
</dbReference>
<comment type="catalytic activity">
    <reaction evidence="20">
        <text>7,8-dihydropteroate + L-glutamate + ATP = 7,8-dihydrofolate + ADP + phosphate + H(+)</text>
        <dbReference type="Rhea" id="RHEA:23584"/>
        <dbReference type="ChEBI" id="CHEBI:15378"/>
        <dbReference type="ChEBI" id="CHEBI:17839"/>
        <dbReference type="ChEBI" id="CHEBI:29985"/>
        <dbReference type="ChEBI" id="CHEBI:30616"/>
        <dbReference type="ChEBI" id="CHEBI:43474"/>
        <dbReference type="ChEBI" id="CHEBI:57451"/>
        <dbReference type="ChEBI" id="CHEBI:456216"/>
        <dbReference type="EC" id="6.3.2.12"/>
    </reaction>
</comment>
<evidence type="ECO:0000256" key="16">
    <source>
        <dbReference type="ARBA" id="ARBA00032510"/>
    </source>
</evidence>
<evidence type="ECO:0000256" key="1">
    <source>
        <dbReference type="ARBA" id="ARBA00002714"/>
    </source>
</evidence>
<dbReference type="Gene3D" id="3.90.190.20">
    <property type="entry name" value="Mur ligase, C-terminal domain"/>
    <property type="match status" value="1"/>
</dbReference>
<dbReference type="EC" id="6.3.2.12" evidence="5"/>
<dbReference type="Pfam" id="PF08245">
    <property type="entry name" value="Mur_ligase_M"/>
    <property type="match status" value="1"/>
</dbReference>
<protein>
    <recommendedName>
        <fullName evidence="7">Dihydrofolate synthase/folylpolyglutamate synthase</fullName>
        <ecNumber evidence="5">6.3.2.12</ecNumber>
        <ecNumber evidence="6">6.3.2.17</ecNumber>
    </recommendedName>
    <alternativeName>
        <fullName evidence="16">Folylpoly-gamma-glutamate synthetase-dihydrofolate synthetase</fullName>
    </alternativeName>
    <alternativeName>
        <fullName evidence="14">Folylpolyglutamate synthetase</fullName>
    </alternativeName>
    <alternativeName>
        <fullName evidence="15">Tetrahydrofolylpolyglutamate synthase</fullName>
    </alternativeName>
</protein>
<dbReference type="InterPro" id="IPR036615">
    <property type="entry name" value="Mur_ligase_C_dom_sf"/>
</dbReference>
<keyword evidence="25" id="KW-1185">Reference proteome</keyword>
<keyword evidence="8 21" id="KW-0436">Ligase</keyword>
<comment type="similarity">
    <text evidence="4 21">Belongs to the folylpolyglutamate synthase family.</text>
</comment>
<keyword evidence="10 21" id="KW-0547">Nucleotide-binding</keyword>
<dbReference type="SUPFAM" id="SSF53623">
    <property type="entry name" value="MurD-like peptide ligases, catalytic domain"/>
    <property type="match status" value="1"/>
</dbReference>
<dbReference type="Gene3D" id="3.40.1190.10">
    <property type="entry name" value="Mur-like, catalytic domain"/>
    <property type="match status" value="1"/>
</dbReference>
<keyword evidence="12" id="KW-0460">Magnesium</keyword>
<feature type="domain" description="Mur ligase C-terminal" evidence="22">
    <location>
        <begin position="287"/>
        <end position="406"/>
    </location>
</feature>
<evidence type="ECO:0000256" key="10">
    <source>
        <dbReference type="ARBA" id="ARBA00022741"/>
    </source>
</evidence>
<comment type="catalytic activity">
    <reaction evidence="17">
        <text>(6S)-5,6,7,8-tetrahydrofolyl-(gamma-L-Glu)(n) + L-glutamate + ATP = (6S)-5,6,7,8-tetrahydrofolyl-(gamma-L-Glu)(n+1) + ADP + phosphate + H(+)</text>
        <dbReference type="Rhea" id="RHEA:10580"/>
        <dbReference type="Rhea" id="RHEA-COMP:14738"/>
        <dbReference type="Rhea" id="RHEA-COMP:14740"/>
        <dbReference type="ChEBI" id="CHEBI:15378"/>
        <dbReference type="ChEBI" id="CHEBI:29985"/>
        <dbReference type="ChEBI" id="CHEBI:30616"/>
        <dbReference type="ChEBI" id="CHEBI:43474"/>
        <dbReference type="ChEBI" id="CHEBI:141005"/>
        <dbReference type="ChEBI" id="CHEBI:456216"/>
        <dbReference type="EC" id="6.3.2.17"/>
    </reaction>
</comment>
<dbReference type="InterPro" id="IPR004101">
    <property type="entry name" value="Mur_ligase_C"/>
</dbReference>
<dbReference type="PANTHER" id="PTHR11136">
    <property type="entry name" value="FOLYLPOLYGLUTAMATE SYNTHASE-RELATED"/>
    <property type="match status" value="1"/>
</dbReference>
<evidence type="ECO:0000256" key="18">
    <source>
        <dbReference type="ARBA" id="ARBA00047808"/>
    </source>
</evidence>
<evidence type="ECO:0000256" key="15">
    <source>
        <dbReference type="ARBA" id="ARBA00030592"/>
    </source>
</evidence>
<dbReference type="SUPFAM" id="SSF53244">
    <property type="entry name" value="MurD-like peptide ligases, peptide-binding domain"/>
    <property type="match status" value="1"/>
</dbReference>
<keyword evidence="9" id="KW-0479">Metal-binding</keyword>
<dbReference type="PROSITE" id="PS01012">
    <property type="entry name" value="FOLYLPOLYGLU_SYNT_2"/>
    <property type="match status" value="1"/>
</dbReference>